<accession>A0A6G1DEE8</accession>
<feature type="compositionally biased region" description="Low complexity" evidence="1">
    <location>
        <begin position="34"/>
        <end position="46"/>
    </location>
</feature>
<proteinExistence type="predicted"/>
<reference evidence="2 3" key="1">
    <citation type="submission" date="2019-11" db="EMBL/GenBank/DDBJ databases">
        <title>Whole genome sequence of Oryza granulata.</title>
        <authorList>
            <person name="Li W."/>
        </authorList>
    </citation>
    <scope>NUCLEOTIDE SEQUENCE [LARGE SCALE GENOMIC DNA]</scope>
    <source>
        <strain evidence="3">cv. Menghai</strain>
        <tissue evidence="2">Leaf</tissue>
    </source>
</reference>
<name>A0A6G1DEE8_9ORYZ</name>
<evidence type="ECO:0000256" key="1">
    <source>
        <dbReference type="SAM" id="MobiDB-lite"/>
    </source>
</evidence>
<dbReference type="EMBL" id="SPHZ02000006">
    <property type="protein sequence ID" value="KAF0910791.1"/>
    <property type="molecule type" value="Genomic_DNA"/>
</dbReference>
<keyword evidence="3" id="KW-1185">Reference proteome</keyword>
<evidence type="ECO:0000313" key="2">
    <source>
        <dbReference type="EMBL" id="KAF0910791.1"/>
    </source>
</evidence>
<feature type="region of interest" description="Disordered" evidence="1">
    <location>
        <begin position="20"/>
        <end position="58"/>
    </location>
</feature>
<organism evidence="2 3">
    <name type="scientific">Oryza meyeriana var. granulata</name>
    <dbReference type="NCBI Taxonomy" id="110450"/>
    <lineage>
        <taxon>Eukaryota</taxon>
        <taxon>Viridiplantae</taxon>
        <taxon>Streptophyta</taxon>
        <taxon>Embryophyta</taxon>
        <taxon>Tracheophyta</taxon>
        <taxon>Spermatophyta</taxon>
        <taxon>Magnoliopsida</taxon>
        <taxon>Liliopsida</taxon>
        <taxon>Poales</taxon>
        <taxon>Poaceae</taxon>
        <taxon>BOP clade</taxon>
        <taxon>Oryzoideae</taxon>
        <taxon>Oryzeae</taxon>
        <taxon>Oryzinae</taxon>
        <taxon>Oryza</taxon>
        <taxon>Oryza meyeriana</taxon>
    </lineage>
</organism>
<comment type="caution">
    <text evidence="2">The sequence shown here is derived from an EMBL/GenBank/DDBJ whole genome shotgun (WGS) entry which is preliminary data.</text>
</comment>
<dbReference type="PANTHER" id="PTHR48221:SF2">
    <property type="entry name" value="ACYL-COA SYNTHETASE FAMILY PROTEIN"/>
    <property type="match status" value="1"/>
</dbReference>
<protein>
    <submittedName>
        <fullName evidence="2">Uncharacterized protein</fullName>
    </submittedName>
</protein>
<sequence>MASPPSSLEGITRLLADLACRPRAPPGGGRSGDSHAASVSSLAAALNPRGDGASSSSGTRVLDSVLSLMCFDPLEATT</sequence>
<evidence type="ECO:0000313" key="3">
    <source>
        <dbReference type="Proteomes" id="UP000479710"/>
    </source>
</evidence>
<gene>
    <name evidence="2" type="ORF">E2562_004764</name>
</gene>
<dbReference type="Proteomes" id="UP000479710">
    <property type="component" value="Unassembled WGS sequence"/>
</dbReference>
<dbReference type="PANTHER" id="PTHR48221">
    <property type="entry name" value="ACYL-COA SYNTHETASE FAMILY PROTEIN"/>
    <property type="match status" value="1"/>
</dbReference>
<dbReference type="AlphaFoldDB" id="A0A6G1DEE8"/>